<keyword evidence="1" id="KW-0472">Membrane</keyword>
<name>A0ABM8ZRK3_9VIBR</name>
<evidence type="ECO:0000313" key="3">
    <source>
        <dbReference type="Proteomes" id="UP000838672"/>
    </source>
</evidence>
<dbReference type="InterPro" id="IPR012902">
    <property type="entry name" value="N_methyl_site"/>
</dbReference>
<comment type="caution">
    <text evidence="2">The sequence shown here is derived from an EMBL/GenBank/DDBJ whole genome shotgun (WGS) entry which is preliminary data.</text>
</comment>
<evidence type="ECO:0000313" key="2">
    <source>
        <dbReference type="EMBL" id="CAH0532724.1"/>
    </source>
</evidence>
<keyword evidence="3" id="KW-1185">Reference proteome</keyword>
<evidence type="ECO:0000256" key="1">
    <source>
        <dbReference type="SAM" id="Phobius"/>
    </source>
</evidence>
<proteinExistence type="predicted"/>
<sequence length="142" mass="15988">MINFKVRGFGLIEVLIALALVMVGVVGLVKIQAYLGQKNEYAYGAMIALQQAENKFEFFKSHNPSVGSYFTYDDIVTGSEVSTVNDIDYHMSWVVTDSIPELGALTPTFSLKEILLTVTWQDQYNIEQSLQLQTAISRYSKY</sequence>
<evidence type="ECO:0008006" key="4">
    <source>
        <dbReference type="Google" id="ProtNLM"/>
    </source>
</evidence>
<accession>A0ABM8ZRK3</accession>
<dbReference type="RefSeq" id="WP_237464717.1">
    <property type="nucleotide sequence ID" value="NZ_CAKLDI010000001.1"/>
</dbReference>
<feature type="transmembrane region" description="Helical" evidence="1">
    <location>
        <begin position="6"/>
        <end position="29"/>
    </location>
</feature>
<dbReference type="EMBL" id="CAKLDI010000001">
    <property type="protein sequence ID" value="CAH0532724.1"/>
    <property type="molecule type" value="Genomic_DNA"/>
</dbReference>
<dbReference type="Pfam" id="PF07963">
    <property type="entry name" value="N_methyl"/>
    <property type="match status" value="1"/>
</dbReference>
<protein>
    <recommendedName>
        <fullName evidence="4">Type IV pilin</fullName>
    </recommendedName>
</protein>
<keyword evidence="1" id="KW-1133">Transmembrane helix</keyword>
<gene>
    <name evidence="2" type="ORF">VST7929_00569</name>
</gene>
<organism evidence="2 3">
    <name type="scientific">Vibrio stylophorae</name>
    <dbReference type="NCBI Taxonomy" id="659351"/>
    <lineage>
        <taxon>Bacteria</taxon>
        <taxon>Pseudomonadati</taxon>
        <taxon>Pseudomonadota</taxon>
        <taxon>Gammaproteobacteria</taxon>
        <taxon>Vibrionales</taxon>
        <taxon>Vibrionaceae</taxon>
        <taxon>Vibrio</taxon>
    </lineage>
</organism>
<reference evidence="2" key="1">
    <citation type="submission" date="2021-11" db="EMBL/GenBank/DDBJ databases">
        <authorList>
            <person name="Rodrigo-Torres L."/>
            <person name="Arahal R. D."/>
            <person name="Lucena T."/>
        </authorList>
    </citation>
    <scope>NUCLEOTIDE SEQUENCE</scope>
    <source>
        <strain evidence="2">CECT 7929</strain>
    </source>
</reference>
<dbReference type="Proteomes" id="UP000838672">
    <property type="component" value="Unassembled WGS sequence"/>
</dbReference>
<keyword evidence="1" id="KW-0812">Transmembrane</keyword>